<evidence type="ECO:0000313" key="7">
    <source>
        <dbReference type="Proteomes" id="UP000264062"/>
    </source>
</evidence>
<dbReference type="Proteomes" id="UP000264062">
    <property type="component" value="Unassembled WGS sequence"/>
</dbReference>
<dbReference type="GO" id="GO:0046914">
    <property type="term" value="F:transition metal ion binding"/>
    <property type="evidence" value="ECO:0007669"/>
    <property type="project" value="InterPro"/>
</dbReference>
<dbReference type="Gene3D" id="1.10.10.10">
    <property type="entry name" value="Winged helix-like DNA-binding domain superfamily/Winged helix DNA-binding domain"/>
    <property type="match status" value="1"/>
</dbReference>
<proteinExistence type="inferred from homology"/>
<name>A0A350HAC0_UNCW3</name>
<keyword evidence="4" id="KW-0804">Transcription</keyword>
<evidence type="ECO:0000256" key="3">
    <source>
        <dbReference type="ARBA" id="ARBA00023125"/>
    </source>
</evidence>
<dbReference type="SUPFAM" id="SSF46785">
    <property type="entry name" value="Winged helix' DNA-binding domain"/>
    <property type="match status" value="1"/>
</dbReference>
<evidence type="ECO:0000256" key="4">
    <source>
        <dbReference type="ARBA" id="ARBA00023163"/>
    </source>
</evidence>
<dbReference type="InterPro" id="IPR022687">
    <property type="entry name" value="HTH_DTXR"/>
</dbReference>
<comment type="caution">
    <text evidence="6">The sequence shown here is derived from an EMBL/GenBank/DDBJ whole genome shotgun (WGS) entry which is preliminary data.</text>
</comment>
<keyword evidence="2" id="KW-0805">Transcription regulation</keyword>
<dbReference type="PANTHER" id="PTHR33238">
    <property type="entry name" value="IRON (METAL) DEPENDENT REPRESSOR, DTXR FAMILY"/>
    <property type="match status" value="1"/>
</dbReference>
<dbReference type="PROSITE" id="PS50944">
    <property type="entry name" value="HTH_DTXR"/>
    <property type="match status" value="1"/>
</dbReference>
<protein>
    <submittedName>
        <fullName evidence="6">Metal-dependent transcriptional regulator</fullName>
    </submittedName>
</protein>
<comment type="similarity">
    <text evidence="1">Belongs to the DtxR/MntR family.</text>
</comment>
<reference evidence="6 7" key="1">
    <citation type="journal article" date="2018" name="Nat. Biotechnol.">
        <title>A standardized bacterial taxonomy based on genome phylogeny substantially revises the tree of life.</title>
        <authorList>
            <person name="Parks D.H."/>
            <person name="Chuvochina M."/>
            <person name="Waite D.W."/>
            <person name="Rinke C."/>
            <person name="Skarshewski A."/>
            <person name="Chaumeil P.A."/>
            <person name="Hugenholtz P."/>
        </authorList>
    </citation>
    <scope>NUCLEOTIDE SEQUENCE [LARGE SCALE GENOMIC DNA]</scope>
    <source>
        <strain evidence="6">UBA9956</strain>
    </source>
</reference>
<dbReference type="GO" id="GO:0003700">
    <property type="term" value="F:DNA-binding transcription factor activity"/>
    <property type="evidence" value="ECO:0007669"/>
    <property type="project" value="InterPro"/>
</dbReference>
<dbReference type="Pfam" id="PF01325">
    <property type="entry name" value="Fe_dep_repress"/>
    <property type="match status" value="1"/>
</dbReference>
<feature type="domain" description="HTH dtxR-type" evidence="5">
    <location>
        <begin position="4"/>
        <end position="65"/>
    </location>
</feature>
<dbReference type="InterPro" id="IPR050536">
    <property type="entry name" value="DtxR_MntR_Metal-Reg"/>
</dbReference>
<gene>
    <name evidence="6" type="ORF">DCW38_04820</name>
</gene>
<evidence type="ECO:0000259" key="5">
    <source>
        <dbReference type="PROSITE" id="PS50944"/>
    </source>
</evidence>
<keyword evidence="3" id="KW-0238">DNA-binding</keyword>
<accession>A0A350HAC0</accession>
<dbReference type="SMART" id="SM00529">
    <property type="entry name" value="HTH_DTXR"/>
    <property type="match status" value="1"/>
</dbReference>
<dbReference type="EMBL" id="DMZY01000141">
    <property type="protein sequence ID" value="HAV92486.1"/>
    <property type="molecule type" value="Genomic_DNA"/>
</dbReference>
<evidence type="ECO:0000313" key="6">
    <source>
        <dbReference type="EMBL" id="HAV92486.1"/>
    </source>
</evidence>
<dbReference type="AlphaFoldDB" id="A0A350HAC0"/>
<evidence type="ECO:0000256" key="2">
    <source>
        <dbReference type="ARBA" id="ARBA00023015"/>
    </source>
</evidence>
<dbReference type="InterPro" id="IPR036388">
    <property type="entry name" value="WH-like_DNA-bd_sf"/>
</dbReference>
<organism evidence="6 7">
    <name type="scientific">candidate division WOR-3 bacterium</name>
    <dbReference type="NCBI Taxonomy" id="2052148"/>
    <lineage>
        <taxon>Bacteria</taxon>
        <taxon>Bacteria division WOR-3</taxon>
    </lineage>
</organism>
<dbReference type="InterPro" id="IPR036390">
    <property type="entry name" value="WH_DNA-bd_sf"/>
</dbReference>
<dbReference type="InterPro" id="IPR022689">
    <property type="entry name" value="Iron_dep_repressor"/>
</dbReference>
<dbReference type="Pfam" id="PF02742">
    <property type="entry name" value="Fe_dep_repr_C"/>
    <property type="match status" value="1"/>
</dbReference>
<dbReference type="GO" id="GO:0046983">
    <property type="term" value="F:protein dimerization activity"/>
    <property type="evidence" value="ECO:0007669"/>
    <property type="project" value="InterPro"/>
</dbReference>
<dbReference type="InterPro" id="IPR036421">
    <property type="entry name" value="Fe_dep_repressor_sf"/>
</dbReference>
<dbReference type="GO" id="GO:0003677">
    <property type="term" value="F:DNA binding"/>
    <property type="evidence" value="ECO:0007669"/>
    <property type="project" value="UniProtKB-KW"/>
</dbReference>
<dbReference type="PANTHER" id="PTHR33238:SF7">
    <property type="entry name" value="IRON-DEPENDENT TRANSCRIPTIONAL REGULATOR"/>
    <property type="match status" value="1"/>
</dbReference>
<dbReference type="SUPFAM" id="SSF47979">
    <property type="entry name" value="Iron-dependent repressor protein, dimerization domain"/>
    <property type="match status" value="1"/>
</dbReference>
<dbReference type="Gene3D" id="1.10.60.10">
    <property type="entry name" value="Iron dependent repressor, metal binding and dimerisation domain"/>
    <property type="match status" value="1"/>
</dbReference>
<sequence>MNKLSASLEDYIEAIYIVLEKNPVCRVTDIMKLLNVSKPSIVNAMSILKGKNLINQEKYGFVELTDEGKKMARRVYSKHSSIRQFLISLFDIEYSDANALACKIEHVVPENVIKSMENISKNMNPALKKSLLKEKK</sequence>
<dbReference type="InterPro" id="IPR001367">
    <property type="entry name" value="Fe_dep_repressor"/>
</dbReference>
<evidence type="ECO:0000256" key="1">
    <source>
        <dbReference type="ARBA" id="ARBA00007871"/>
    </source>
</evidence>